<evidence type="ECO:0000256" key="1">
    <source>
        <dbReference type="ARBA" id="ARBA00022679"/>
    </source>
</evidence>
<dbReference type="SUPFAM" id="SSF56112">
    <property type="entry name" value="Protein kinase-like (PK-like)"/>
    <property type="match status" value="2"/>
</dbReference>
<keyword evidence="3 7" id="KW-0418">Kinase</keyword>
<name>A0A7J0FZA9_9ERIC</name>
<evidence type="ECO:0000313" key="7">
    <source>
        <dbReference type="EMBL" id="GFZ04016.1"/>
    </source>
</evidence>
<comment type="caution">
    <text evidence="7">The sequence shown here is derived from an EMBL/GenBank/DDBJ whole genome shotgun (WGS) entry which is preliminary data.</text>
</comment>
<gene>
    <name evidence="7" type="ORF">Acr_16g0006400</name>
</gene>
<dbReference type="InterPro" id="IPR052751">
    <property type="entry name" value="Plant_MAPKKK"/>
</dbReference>
<keyword evidence="4 5" id="KW-0067">ATP-binding</keyword>
<protein>
    <submittedName>
        <fullName evidence="7">Mitogen-activated protein kinase kinase kinase 21</fullName>
    </submittedName>
</protein>
<dbReference type="PANTHER" id="PTHR48011:SF56">
    <property type="entry name" value="PROTEIN KINASE DOMAIN-CONTAINING PROTEIN"/>
    <property type="match status" value="1"/>
</dbReference>
<dbReference type="OrthoDB" id="8693905at2759"/>
<keyword evidence="8" id="KW-1185">Reference proteome</keyword>
<dbReference type="PROSITE" id="PS00107">
    <property type="entry name" value="PROTEIN_KINASE_ATP"/>
    <property type="match status" value="1"/>
</dbReference>
<dbReference type="Proteomes" id="UP000585474">
    <property type="component" value="Unassembled WGS sequence"/>
</dbReference>
<dbReference type="Pfam" id="PF00069">
    <property type="entry name" value="Pkinase"/>
    <property type="match status" value="1"/>
</dbReference>
<dbReference type="InterPro" id="IPR008271">
    <property type="entry name" value="Ser/Thr_kinase_AS"/>
</dbReference>
<keyword evidence="2 5" id="KW-0547">Nucleotide-binding</keyword>
<dbReference type="PANTHER" id="PTHR48011">
    <property type="entry name" value="CCR4-NOT TRANSCRIPTIONAL COMPLEX SUBUNIT CAF120-RELATED"/>
    <property type="match status" value="1"/>
</dbReference>
<dbReference type="AlphaFoldDB" id="A0A7J0FZA9"/>
<dbReference type="InterPro" id="IPR011009">
    <property type="entry name" value="Kinase-like_dom_sf"/>
</dbReference>
<evidence type="ECO:0000313" key="8">
    <source>
        <dbReference type="Proteomes" id="UP000585474"/>
    </source>
</evidence>
<dbReference type="InterPro" id="IPR000719">
    <property type="entry name" value="Prot_kinase_dom"/>
</dbReference>
<dbReference type="CDD" id="cd06606">
    <property type="entry name" value="STKc_MAPKKK"/>
    <property type="match status" value="1"/>
</dbReference>
<accession>A0A7J0FZA9</accession>
<dbReference type="PROSITE" id="PS50011">
    <property type="entry name" value="PROTEIN_KINASE_DOM"/>
    <property type="match status" value="1"/>
</dbReference>
<organism evidence="7 8">
    <name type="scientific">Actinidia rufa</name>
    <dbReference type="NCBI Taxonomy" id="165716"/>
    <lineage>
        <taxon>Eukaryota</taxon>
        <taxon>Viridiplantae</taxon>
        <taxon>Streptophyta</taxon>
        <taxon>Embryophyta</taxon>
        <taxon>Tracheophyta</taxon>
        <taxon>Spermatophyta</taxon>
        <taxon>Magnoliopsida</taxon>
        <taxon>eudicotyledons</taxon>
        <taxon>Gunneridae</taxon>
        <taxon>Pentapetalae</taxon>
        <taxon>asterids</taxon>
        <taxon>Ericales</taxon>
        <taxon>Actinidiaceae</taxon>
        <taxon>Actinidia</taxon>
    </lineage>
</organism>
<dbReference type="EMBL" id="BJWL01000016">
    <property type="protein sequence ID" value="GFZ04016.1"/>
    <property type="molecule type" value="Genomic_DNA"/>
</dbReference>
<dbReference type="SMART" id="SM00220">
    <property type="entry name" value="S_TKc"/>
    <property type="match status" value="1"/>
</dbReference>
<dbReference type="InterPro" id="IPR017441">
    <property type="entry name" value="Protein_kinase_ATP_BS"/>
</dbReference>
<evidence type="ECO:0000259" key="6">
    <source>
        <dbReference type="PROSITE" id="PS50011"/>
    </source>
</evidence>
<dbReference type="GO" id="GO:0005524">
    <property type="term" value="F:ATP binding"/>
    <property type="evidence" value="ECO:0007669"/>
    <property type="project" value="UniProtKB-UniRule"/>
</dbReference>
<sequence>MKRKREDEFQCETVEEVKQRSTDKCGGDGVAWFRGSMIGKGSFGSVYLANLKKPRSRFGCFPAVMAVKSAEISVSGSIQKEREALSNIGRCPNVIRCFGDEITTGENGEMVYNLLLEFGSGGTLADLIKKSGGSGLSESDVRYYARSILRGINHIHKLGYVHCDLKPENILLLPKKNGVGAKFKVKIGDFGLAKRASQNKKRKLDPYMRGTPMYLSPEVVTDCIQEPPSDIWAFGCIVLEMLTGKPLWFGKQDMDAEALLRMIGEGYESPKIPDEISREGREFLKGCFSRKSMFRFTADMLLNHSFLEGLVDDGVDDDDDIEKGEEILVTDEVDSSLMLFERDDEECSSSFYSDDYSYESVDEFLFSSWSEEGEEIDNQDFFGFSEEGTLEGQEGTDTTGSITASSLEDVISTSKQVSANTVQQCPISFPIQSGERPSDIWAFGCIVLEMVTGKPLWFGKEDMDAKALLHMIGEGLVDDDDSHEVEQGDESLVADEVDSSVILFESDEEWSWSYSSDYRNELDDEFVFSSWSEEGEEIDSQDFSGFSEGASNGQESIDTAGSITAAGLCYQYLDTIVPMMLYLAKRLPQQASLKMVTSDAFASLV</sequence>
<evidence type="ECO:0000256" key="5">
    <source>
        <dbReference type="PROSITE-ProRule" id="PRU10141"/>
    </source>
</evidence>
<evidence type="ECO:0000256" key="2">
    <source>
        <dbReference type="ARBA" id="ARBA00022741"/>
    </source>
</evidence>
<evidence type="ECO:0000256" key="4">
    <source>
        <dbReference type="ARBA" id="ARBA00022840"/>
    </source>
</evidence>
<keyword evidence="1" id="KW-0808">Transferase</keyword>
<evidence type="ECO:0000256" key="3">
    <source>
        <dbReference type="ARBA" id="ARBA00022777"/>
    </source>
</evidence>
<feature type="binding site" evidence="5">
    <location>
        <position position="68"/>
    </location>
    <ligand>
        <name>ATP</name>
        <dbReference type="ChEBI" id="CHEBI:30616"/>
    </ligand>
</feature>
<dbReference type="PROSITE" id="PS00108">
    <property type="entry name" value="PROTEIN_KINASE_ST"/>
    <property type="match status" value="1"/>
</dbReference>
<dbReference type="GO" id="GO:0007165">
    <property type="term" value="P:signal transduction"/>
    <property type="evidence" value="ECO:0007669"/>
    <property type="project" value="TreeGrafter"/>
</dbReference>
<feature type="domain" description="Protein kinase" evidence="6">
    <location>
        <begin position="32"/>
        <end position="307"/>
    </location>
</feature>
<reference evidence="7 8" key="1">
    <citation type="submission" date="2019-07" db="EMBL/GenBank/DDBJ databases">
        <title>De Novo Assembly of kiwifruit Actinidia rufa.</title>
        <authorList>
            <person name="Sugita-Konishi S."/>
            <person name="Sato K."/>
            <person name="Mori E."/>
            <person name="Abe Y."/>
            <person name="Kisaki G."/>
            <person name="Hamano K."/>
            <person name="Suezawa K."/>
            <person name="Otani M."/>
            <person name="Fukuda T."/>
            <person name="Manabe T."/>
            <person name="Gomi K."/>
            <person name="Tabuchi M."/>
            <person name="Akimitsu K."/>
            <person name="Kataoka I."/>
        </authorList>
    </citation>
    <scope>NUCLEOTIDE SEQUENCE [LARGE SCALE GENOMIC DNA]</scope>
    <source>
        <strain evidence="8">cv. Fuchu</strain>
    </source>
</reference>
<dbReference type="Gene3D" id="1.10.510.10">
    <property type="entry name" value="Transferase(Phosphotransferase) domain 1"/>
    <property type="match status" value="2"/>
</dbReference>
<proteinExistence type="predicted"/>
<dbReference type="GO" id="GO:0004672">
    <property type="term" value="F:protein kinase activity"/>
    <property type="evidence" value="ECO:0007669"/>
    <property type="project" value="InterPro"/>
</dbReference>